<dbReference type="EMBL" id="VTWS01000013">
    <property type="protein sequence ID" value="KAA9341152.1"/>
    <property type="molecule type" value="Genomic_DNA"/>
</dbReference>
<proteinExistence type="predicted"/>
<dbReference type="AlphaFoldDB" id="A0A5N1J3N9"/>
<feature type="domain" description="Bacteriophage Mx8 p63 C-terminal" evidence="2">
    <location>
        <begin position="109"/>
        <end position="181"/>
    </location>
</feature>
<protein>
    <recommendedName>
        <fullName evidence="2">Bacteriophage Mx8 p63 C-terminal domain-containing protein</fullName>
    </recommendedName>
</protein>
<comment type="caution">
    <text evidence="3">The sequence shown here is derived from an EMBL/GenBank/DDBJ whole genome shotgun (WGS) entry which is preliminary data.</text>
</comment>
<evidence type="ECO:0000256" key="1">
    <source>
        <dbReference type="SAM" id="MobiDB-lite"/>
    </source>
</evidence>
<sequence length="225" mass="27156">MTNEEEENKKKDEEKKKLDQLNGFQGEKLQKPELTPEQQEERLLISGMLFKQTEQFTEEELKRKRKRQKEIFESRIVELADGRQFTIKELHSLVVGIRQAYVSLFDNTTDFFSQVYRLCGIQGDPKKYTKPYKVSRIIRRIIYARFQVEVLPALEFFNPVVLGGFRRYKLSQYLNDEGKKKIIEFRKQAEEMMKTYPDLDWYRFEKAYCKKYDLPFHRSLFDTED</sequence>
<name>A0A5N1J3N9_9BACT</name>
<dbReference type="Pfam" id="PF10546">
    <property type="entry name" value="P63C"/>
    <property type="match status" value="1"/>
</dbReference>
<evidence type="ECO:0000313" key="4">
    <source>
        <dbReference type="Proteomes" id="UP000326344"/>
    </source>
</evidence>
<evidence type="ECO:0000313" key="3">
    <source>
        <dbReference type="EMBL" id="KAA9341152.1"/>
    </source>
</evidence>
<dbReference type="Proteomes" id="UP000326344">
    <property type="component" value="Unassembled WGS sequence"/>
</dbReference>
<feature type="compositionally biased region" description="Basic and acidic residues" evidence="1">
    <location>
        <begin position="7"/>
        <end position="19"/>
    </location>
</feature>
<gene>
    <name evidence="3" type="ORF">F0P93_30420</name>
</gene>
<dbReference type="RefSeq" id="WP_150881560.1">
    <property type="nucleotide sequence ID" value="NZ_VTWS01000013.1"/>
</dbReference>
<reference evidence="3 4" key="1">
    <citation type="submission" date="2019-09" db="EMBL/GenBank/DDBJ databases">
        <title>Genome Sequence of Larkinella sp MA1.</title>
        <authorList>
            <person name="Srinivasan S."/>
        </authorList>
    </citation>
    <scope>NUCLEOTIDE SEQUENCE [LARGE SCALE GENOMIC DNA]</scope>
    <source>
        <strain evidence="3 4">MA1</strain>
    </source>
</reference>
<feature type="region of interest" description="Disordered" evidence="1">
    <location>
        <begin position="1"/>
        <end position="37"/>
    </location>
</feature>
<keyword evidence="4" id="KW-1185">Reference proteome</keyword>
<organism evidence="3 4">
    <name type="scientific">Larkinella humicola</name>
    <dbReference type="NCBI Taxonomy" id="2607654"/>
    <lineage>
        <taxon>Bacteria</taxon>
        <taxon>Pseudomonadati</taxon>
        <taxon>Bacteroidota</taxon>
        <taxon>Cytophagia</taxon>
        <taxon>Cytophagales</taxon>
        <taxon>Spirosomataceae</taxon>
        <taxon>Larkinella</taxon>
    </lineage>
</organism>
<accession>A0A5N1J3N9</accession>
<dbReference type="InterPro" id="IPR018874">
    <property type="entry name" value="Phage_Mx8_p63_C"/>
</dbReference>
<evidence type="ECO:0000259" key="2">
    <source>
        <dbReference type="Pfam" id="PF10546"/>
    </source>
</evidence>